<sequence>MREKILLGGDTNSGKTLAIIQLAISMPDRQVWAFDAEGDIELSVEELGIELPNLTVKNVKPDWSEFTANYQEAKGVLEPTDWMCFDMMGVFWDLAQNSFSRSVFGESPAQHIVALRQESRKADFGGFDGLTDWTVIKRMHNEDIFDDAIRWSLFNVLATTSLTDFSPKAKVPQHGVEGLMAKEFGKKMEGEKHNLYRFREILVIYQKLVNGRFYFKIVKQKGIPMSIPLQEHDFTGRSLIEVYHETKGID</sequence>
<protein>
    <submittedName>
        <fullName evidence="2">Uncharacterized protein</fullName>
    </submittedName>
</protein>
<name>A0A6M3LE68_9ZZZZ</name>
<accession>A0A6M3LE68</accession>
<gene>
    <name evidence="1" type="ORF">MM415A00966_0020</name>
    <name evidence="2" type="ORF">MM415B03226_0008</name>
</gene>
<dbReference type="EMBL" id="MT143026">
    <property type="protein sequence ID" value="QJA91952.1"/>
    <property type="molecule type" value="Genomic_DNA"/>
</dbReference>
<dbReference type="EMBL" id="MT142360">
    <property type="protein sequence ID" value="QJA78951.1"/>
    <property type="molecule type" value="Genomic_DNA"/>
</dbReference>
<dbReference type="AlphaFoldDB" id="A0A6M3LE68"/>
<evidence type="ECO:0000313" key="1">
    <source>
        <dbReference type="EMBL" id="QJA78951.1"/>
    </source>
</evidence>
<reference evidence="2" key="1">
    <citation type="submission" date="2020-03" db="EMBL/GenBank/DDBJ databases">
        <title>The deep terrestrial virosphere.</title>
        <authorList>
            <person name="Holmfeldt K."/>
            <person name="Nilsson E."/>
            <person name="Simone D."/>
            <person name="Lopez-Fernandez M."/>
            <person name="Wu X."/>
            <person name="de Brujin I."/>
            <person name="Lundin D."/>
            <person name="Andersson A."/>
            <person name="Bertilsson S."/>
            <person name="Dopson M."/>
        </authorList>
    </citation>
    <scope>NUCLEOTIDE SEQUENCE</scope>
    <source>
        <strain evidence="1">MM415A00966</strain>
        <strain evidence="2">MM415B03226</strain>
    </source>
</reference>
<organism evidence="2">
    <name type="scientific">viral metagenome</name>
    <dbReference type="NCBI Taxonomy" id="1070528"/>
    <lineage>
        <taxon>unclassified sequences</taxon>
        <taxon>metagenomes</taxon>
        <taxon>organismal metagenomes</taxon>
    </lineage>
</organism>
<proteinExistence type="predicted"/>
<evidence type="ECO:0000313" key="2">
    <source>
        <dbReference type="EMBL" id="QJA91952.1"/>
    </source>
</evidence>